<dbReference type="PANTHER" id="PTHR43080">
    <property type="entry name" value="CBS DOMAIN-CONTAINING PROTEIN CBSX3, MITOCHONDRIAL"/>
    <property type="match status" value="1"/>
</dbReference>
<dbReference type="Pfam" id="PF00571">
    <property type="entry name" value="CBS"/>
    <property type="match status" value="2"/>
</dbReference>
<feature type="domain" description="CBS" evidence="3">
    <location>
        <begin position="7"/>
        <end position="65"/>
    </location>
</feature>
<dbReference type="EMBL" id="RBXR01000001">
    <property type="protein sequence ID" value="RKT69247.1"/>
    <property type="molecule type" value="Genomic_DNA"/>
</dbReference>
<dbReference type="InterPro" id="IPR000644">
    <property type="entry name" value="CBS_dom"/>
</dbReference>
<dbReference type="Proteomes" id="UP000272729">
    <property type="component" value="Unassembled WGS sequence"/>
</dbReference>
<reference evidence="4 5" key="1">
    <citation type="submission" date="2018-10" db="EMBL/GenBank/DDBJ databases">
        <title>Sequencing the genomes of 1000 actinobacteria strains.</title>
        <authorList>
            <person name="Klenk H.-P."/>
        </authorList>
    </citation>
    <scope>NUCLEOTIDE SEQUENCE [LARGE SCALE GENOMIC DNA]</scope>
    <source>
        <strain evidence="4 5">DSM 43911</strain>
    </source>
</reference>
<dbReference type="OrthoDB" id="9799454at2"/>
<comment type="caution">
    <text evidence="4">The sequence shown here is derived from an EMBL/GenBank/DDBJ whole genome shotgun (WGS) entry which is preliminary data.</text>
</comment>
<keyword evidence="1 2" id="KW-0129">CBS domain</keyword>
<dbReference type="InterPro" id="IPR051257">
    <property type="entry name" value="Diverse_CBS-Domain"/>
</dbReference>
<dbReference type="SMART" id="SM00116">
    <property type="entry name" value="CBS"/>
    <property type="match status" value="2"/>
</dbReference>
<proteinExistence type="predicted"/>
<evidence type="ECO:0000259" key="3">
    <source>
        <dbReference type="PROSITE" id="PS51371"/>
    </source>
</evidence>
<keyword evidence="5" id="KW-1185">Reference proteome</keyword>
<protein>
    <submittedName>
        <fullName evidence="4">CBS domain protein</fullName>
    </submittedName>
</protein>
<evidence type="ECO:0000256" key="1">
    <source>
        <dbReference type="ARBA" id="ARBA00023122"/>
    </source>
</evidence>
<dbReference type="InterPro" id="IPR046342">
    <property type="entry name" value="CBS_dom_sf"/>
</dbReference>
<evidence type="ECO:0000256" key="2">
    <source>
        <dbReference type="PROSITE-ProRule" id="PRU00703"/>
    </source>
</evidence>
<dbReference type="PANTHER" id="PTHR43080:SF2">
    <property type="entry name" value="CBS DOMAIN-CONTAINING PROTEIN"/>
    <property type="match status" value="1"/>
</dbReference>
<accession>A0A495X5U0</accession>
<name>A0A495X5U0_9PSEU</name>
<organism evidence="4 5">
    <name type="scientific">Saccharothrix variisporea</name>
    <dbReference type="NCBI Taxonomy" id="543527"/>
    <lineage>
        <taxon>Bacteria</taxon>
        <taxon>Bacillati</taxon>
        <taxon>Actinomycetota</taxon>
        <taxon>Actinomycetes</taxon>
        <taxon>Pseudonocardiales</taxon>
        <taxon>Pseudonocardiaceae</taxon>
        <taxon>Saccharothrix</taxon>
    </lineage>
</organism>
<evidence type="ECO:0000313" key="5">
    <source>
        <dbReference type="Proteomes" id="UP000272729"/>
    </source>
</evidence>
<dbReference type="Gene3D" id="3.10.580.10">
    <property type="entry name" value="CBS-domain"/>
    <property type="match status" value="1"/>
</dbReference>
<evidence type="ECO:0000313" key="4">
    <source>
        <dbReference type="EMBL" id="RKT69247.1"/>
    </source>
</evidence>
<dbReference type="RefSeq" id="WP_121220853.1">
    <property type="nucleotide sequence ID" value="NZ_JBIUBA010000002.1"/>
</dbReference>
<dbReference type="AlphaFoldDB" id="A0A495X5U0"/>
<feature type="domain" description="CBS" evidence="3">
    <location>
        <begin position="85"/>
        <end position="141"/>
    </location>
</feature>
<dbReference type="SUPFAM" id="SSF54631">
    <property type="entry name" value="CBS-domain pair"/>
    <property type="match status" value="1"/>
</dbReference>
<sequence length="206" mass="22078">MRARDVMTRDVVVVHPGAAARDAGALLAAKGFTMLPVVDGAGVLVGVVTEADVLRDRLPLDPRTLVHGEPARGRPVPRQTVADVMTRPEAVAHPGTDLGDLARLMLEHRVRSAPVVDGRRLVGVVTRRDMLRAITRDDRALAAEVRHRLGLYADPHRWTVSVVDGQVSIVDALDDERDRHVAEVLAGAVAGVAGVRFPETGHAVHG</sequence>
<gene>
    <name evidence="4" type="ORF">DFJ66_2445</name>
</gene>
<dbReference type="PROSITE" id="PS51371">
    <property type="entry name" value="CBS"/>
    <property type="match status" value="2"/>
</dbReference>